<evidence type="ECO:0000313" key="1">
    <source>
        <dbReference type="EMBL" id="CEG12615.1"/>
    </source>
</evidence>
<dbReference type="AlphaFoldDB" id="A0A098EC63"/>
<gene>
    <name evidence="1" type="ORF">MSIBF_A2530004</name>
</gene>
<dbReference type="EMBL" id="CCXY01000172">
    <property type="protein sequence ID" value="CEG12615.1"/>
    <property type="molecule type" value="Genomic_DNA"/>
</dbReference>
<accession>A0A098EC63</accession>
<protein>
    <submittedName>
        <fullName evidence="1">Uncharacterized protein</fullName>
    </submittedName>
</protein>
<proteinExistence type="predicted"/>
<reference evidence="1" key="1">
    <citation type="submission" date="2014-09" db="EMBL/GenBank/DDBJ databases">
        <authorList>
            <person name="Probst J Alexander"/>
        </authorList>
    </citation>
    <scope>NUCLEOTIDE SEQUENCE</scope>
</reference>
<organism evidence="1">
    <name type="scientific">groundwater metagenome</name>
    <dbReference type="NCBI Taxonomy" id="717931"/>
    <lineage>
        <taxon>unclassified sequences</taxon>
        <taxon>metagenomes</taxon>
        <taxon>ecological metagenomes</taxon>
    </lineage>
</organism>
<name>A0A098EC63_9ZZZZ</name>
<sequence length="39" mass="4520">MTAQLNIILHLKKIKLKKGDYSKLRDCHEISITTSTCFQ</sequence>